<dbReference type="STRING" id="75743.A0A401PC44"/>
<evidence type="ECO:0000259" key="2">
    <source>
        <dbReference type="Pfam" id="PF03765"/>
    </source>
</evidence>
<dbReference type="AlphaFoldDB" id="A0A401PC44"/>
<feature type="domain" description="CRAL/TRIO N-terminal" evidence="2">
    <location>
        <begin position="37"/>
        <end position="67"/>
    </location>
</feature>
<dbReference type="Pfam" id="PF03765">
    <property type="entry name" value="CRAL_TRIO_N"/>
    <property type="match status" value="1"/>
</dbReference>
<evidence type="ECO:0000313" key="3">
    <source>
        <dbReference type="EMBL" id="GCB70693.1"/>
    </source>
</evidence>
<evidence type="ECO:0000313" key="4">
    <source>
        <dbReference type="Proteomes" id="UP000288216"/>
    </source>
</evidence>
<keyword evidence="4" id="KW-1185">Reference proteome</keyword>
<accession>A0A401PC44</accession>
<dbReference type="Proteomes" id="UP000288216">
    <property type="component" value="Unassembled WGS sequence"/>
</dbReference>
<protein>
    <recommendedName>
        <fullName evidence="2">CRAL/TRIO N-terminal domain-containing protein</fullName>
    </recommendedName>
</protein>
<gene>
    <name evidence="3" type="ORF">scyTo_0008648</name>
</gene>
<evidence type="ECO:0000256" key="1">
    <source>
        <dbReference type="SAM" id="MobiDB-lite"/>
    </source>
</evidence>
<dbReference type="InterPro" id="IPR036273">
    <property type="entry name" value="CRAL/TRIO_N_dom_sf"/>
</dbReference>
<sequence length="117" mass="12986">MSAECNPQGGQPGPSEEQLYSDSMLGSISELRLRALKQSPDWPLGLENGFLLKFLRARDFDIELALKVRRQEEADQEGGEKLARTGQGREGVCGEVIECEMPNSRSAIEQRTESIAF</sequence>
<comment type="caution">
    <text evidence="3">The sequence shown here is derived from an EMBL/GenBank/DDBJ whole genome shotgun (WGS) entry which is preliminary data.</text>
</comment>
<proteinExistence type="predicted"/>
<feature type="region of interest" description="Disordered" evidence="1">
    <location>
        <begin position="1"/>
        <end position="22"/>
    </location>
</feature>
<name>A0A401PC44_SCYTO</name>
<dbReference type="InterPro" id="IPR011074">
    <property type="entry name" value="CRAL/TRIO_N_dom"/>
</dbReference>
<dbReference type="EMBL" id="BFAA01003355">
    <property type="protein sequence ID" value="GCB70693.1"/>
    <property type="molecule type" value="Genomic_DNA"/>
</dbReference>
<organism evidence="3 4">
    <name type="scientific">Scyliorhinus torazame</name>
    <name type="common">Cloudy catshark</name>
    <name type="synonym">Catulus torazame</name>
    <dbReference type="NCBI Taxonomy" id="75743"/>
    <lineage>
        <taxon>Eukaryota</taxon>
        <taxon>Metazoa</taxon>
        <taxon>Chordata</taxon>
        <taxon>Craniata</taxon>
        <taxon>Vertebrata</taxon>
        <taxon>Chondrichthyes</taxon>
        <taxon>Elasmobranchii</taxon>
        <taxon>Galeomorphii</taxon>
        <taxon>Galeoidea</taxon>
        <taxon>Carcharhiniformes</taxon>
        <taxon>Scyliorhinidae</taxon>
        <taxon>Scyliorhinus</taxon>
    </lineage>
</organism>
<dbReference type="OrthoDB" id="1434354at2759"/>
<dbReference type="SUPFAM" id="SSF46938">
    <property type="entry name" value="CRAL/TRIO N-terminal domain"/>
    <property type="match status" value="1"/>
</dbReference>
<reference evidence="3 4" key="1">
    <citation type="journal article" date="2018" name="Nat. Ecol. Evol.">
        <title>Shark genomes provide insights into elasmobranch evolution and the origin of vertebrates.</title>
        <authorList>
            <person name="Hara Y"/>
            <person name="Yamaguchi K"/>
            <person name="Onimaru K"/>
            <person name="Kadota M"/>
            <person name="Koyanagi M"/>
            <person name="Keeley SD"/>
            <person name="Tatsumi K"/>
            <person name="Tanaka K"/>
            <person name="Motone F"/>
            <person name="Kageyama Y"/>
            <person name="Nozu R"/>
            <person name="Adachi N"/>
            <person name="Nishimura O"/>
            <person name="Nakagawa R"/>
            <person name="Tanegashima C"/>
            <person name="Kiyatake I"/>
            <person name="Matsumoto R"/>
            <person name="Murakumo K"/>
            <person name="Nishida K"/>
            <person name="Terakita A"/>
            <person name="Kuratani S"/>
            <person name="Sato K"/>
            <person name="Hyodo S Kuraku.S."/>
        </authorList>
    </citation>
    <scope>NUCLEOTIDE SEQUENCE [LARGE SCALE GENOMIC DNA]</scope>
</reference>
<dbReference type="Gene3D" id="1.10.8.20">
    <property type="entry name" value="N-terminal domain of phosphatidylinositol transfer protein sec14p"/>
    <property type="match status" value="1"/>
</dbReference>